<evidence type="ECO:0000259" key="11">
    <source>
        <dbReference type="PROSITE" id="PS50142"/>
    </source>
</evidence>
<sequence length="233" mass="26242">MHRDIKVLQQRLGINFRKSELLKQAFTHSSYVNEHRIAGHKDNERLEFLGDAVLELTVSEFLYDTYPGRSEGELTKLRASIVCEPSLVTFAEDLDFGAFVLLGKGEELTGGRTRPALLADVFESFIGALYLDQGLERVKDFLSSHVFSKISGEGKLLVVDYKTQLQEHTQHHNMGSLEYRIVNERGPAHEREFMAEVYMEEELLGAGTGRSKKEAEQQAAAQALSKLNVAARR</sequence>
<comment type="caution">
    <text evidence="12">The sequence shown here is derived from an EMBL/GenBank/DDBJ whole genome shotgun (WGS) entry which is preliminary data.</text>
</comment>
<evidence type="ECO:0000256" key="5">
    <source>
        <dbReference type="ARBA" id="ARBA00022722"/>
    </source>
</evidence>
<keyword evidence="9" id="KW-0699">rRNA-binding</keyword>
<dbReference type="Gene3D" id="1.10.1520.10">
    <property type="entry name" value="Ribonuclease III domain"/>
    <property type="match status" value="1"/>
</dbReference>
<comment type="cofactor">
    <cofactor evidence="9">
        <name>Mg(2+)</name>
        <dbReference type="ChEBI" id="CHEBI:18420"/>
    </cofactor>
</comment>
<evidence type="ECO:0000313" key="12">
    <source>
        <dbReference type="EMBL" id="MFC5448307.1"/>
    </source>
</evidence>
<feature type="domain" description="RNase III" evidence="11">
    <location>
        <begin position="5"/>
        <end position="134"/>
    </location>
</feature>
<feature type="active site" evidence="9">
    <location>
        <position position="123"/>
    </location>
</feature>
<evidence type="ECO:0000256" key="8">
    <source>
        <dbReference type="ARBA" id="ARBA00022884"/>
    </source>
</evidence>
<comment type="similarity">
    <text evidence="2">Belongs to the ribonuclease III family.</text>
</comment>
<dbReference type="CDD" id="cd10845">
    <property type="entry name" value="DSRM_RNAse_III_family"/>
    <property type="match status" value="1"/>
</dbReference>
<protein>
    <recommendedName>
        <fullName evidence="9">Ribonuclease 3</fullName>
        <ecNumber evidence="9">3.1.26.3</ecNumber>
    </recommendedName>
    <alternativeName>
        <fullName evidence="9">Ribonuclease III</fullName>
        <shortName evidence="9">RNase III</shortName>
    </alternativeName>
</protein>
<comment type="subunit">
    <text evidence="9">Homodimer.</text>
</comment>
<evidence type="ECO:0000256" key="9">
    <source>
        <dbReference type="HAMAP-Rule" id="MF_00104"/>
    </source>
</evidence>
<keyword evidence="6 9" id="KW-0255">Endonuclease</keyword>
<comment type="catalytic activity">
    <reaction evidence="1 9">
        <text>Endonucleolytic cleavage to 5'-phosphomonoester.</text>
        <dbReference type="EC" id="3.1.26.3"/>
    </reaction>
</comment>
<dbReference type="EMBL" id="JBHSMJ010000009">
    <property type="protein sequence ID" value="MFC5448307.1"/>
    <property type="molecule type" value="Genomic_DNA"/>
</dbReference>
<keyword evidence="13" id="KW-1185">Reference proteome</keyword>
<accession>A0ABW0K6I6</accession>
<keyword evidence="9" id="KW-0698">rRNA processing</keyword>
<dbReference type="Pfam" id="PF14622">
    <property type="entry name" value="Ribonucleas_3_3"/>
    <property type="match status" value="1"/>
</dbReference>
<dbReference type="SUPFAM" id="SSF69065">
    <property type="entry name" value="RNase III domain-like"/>
    <property type="match status" value="1"/>
</dbReference>
<dbReference type="Pfam" id="PF00035">
    <property type="entry name" value="dsrm"/>
    <property type="match status" value="1"/>
</dbReference>
<dbReference type="PANTHER" id="PTHR11207">
    <property type="entry name" value="RIBONUCLEASE III"/>
    <property type="match status" value="1"/>
</dbReference>
<feature type="domain" description="DRBM" evidence="10">
    <location>
        <begin position="160"/>
        <end position="229"/>
    </location>
</feature>
<dbReference type="Proteomes" id="UP001596044">
    <property type="component" value="Unassembled WGS sequence"/>
</dbReference>
<comment type="subcellular location">
    <subcellularLocation>
        <location evidence="9">Cytoplasm</location>
    </subcellularLocation>
</comment>
<organism evidence="12 13">
    <name type="scientific">Paenibacillus aestuarii</name>
    <dbReference type="NCBI Taxonomy" id="516965"/>
    <lineage>
        <taxon>Bacteria</taxon>
        <taxon>Bacillati</taxon>
        <taxon>Bacillota</taxon>
        <taxon>Bacilli</taxon>
        <taxon>Bacillales</taxon>
        <taxon>Paenibacillaceae</taxon>
        <taxon>Paenibacillus</taxon>
    </lineage>
</organism>
<dbReference type="Gene3D" id="3.30.160.20">
    <property type="match status" value="1"/>
</dbReference>
<evidence type="ECO:0000256" key="2">
    <source>
        <dbReference type="ARBA" id="ARBA00010183"/>
    </source>
</evidence>
<keyword evidence="9" id="KW-0460">Magnesium</keyword>
<dbReference type="SUPFAM" id="SSF54768">
    <property type="entry name" value="dsRNA-binding domain-like"/>
    <property type="match status" value="1"/>
</dbReference>
<comment type="function">
    <text evidence="9">Digests double-stranded RNA. Involved in the processing of primary rRNA transcript to yield the immediate precursors to the large and small rRNAs (23S and 16S). Processes some mRNAs, and tRNAs when they are encoded in the rRNA operon. Processes pre-crRNA and tracrRNA of type II CRISPR loci if present in the organism.</text>
</comment>
<dbReference type="InterPro" id="IPR000999">
    <property type="entry name" value="RNase_III_dom"/>
</dbReference>
<evidence type="ECO:0000313" key="13">
    <source>
        <dbReference type="Proteomes" id="UP001596044"/>
    </source>
</evidence>
<keyword evidence="9" id="KW-0479">Metal-binding</keyword>
<reference evidence="13" key="1">
    <citation type="journal article" date="2019" name="Int. J. Syst. Evol. Microbiol.">
        <title>The Global Catalogue of Microorganisms (GCM) 10K type strain sequencing project: providing services to taxonomists for standard genome sequencing and annotation.</title>
        <authorList>
            <consortium name="The Broad Institute Genomics Platform"/>
            <consortium name="The Broad Institute Genome Sequencing Center for Infectious Disease"/>
            <person name="Wu L."/>
            <person name="Ma J."/>
        </authorList>
    </citation>
    <scope>NUCLEOTIDE SEQUENCE [LARGE SCALE GENOMIC DNA]</scope>
    <source>
        <strain evidence="13">KACC 11904</strain>
    </source>
</reference>
<keyword evidence="3 9" id="KW-0507">mRNA processing</keyword>
<feature type="binding site" evidence="9">
    <location>
        <position position="47"/>
    </location>
    <ligand>
        <name>Mg(2+)</name>
        <dbReference type="ChEBI" id="CHEBI:18420"/>
    </ligand>
</feature>
<dbReference type="PANTHER" id="PTHR11207:SF0">
    <property type="entry name" value="RIBONUCLEASE 3"/>
    <property type="match status" value="1"/>
</dbReference>
<dbReference type="InterPro" id="IPR014720">
    <property type="entry name" value="dsRBD_dom"/>
</dbReference>
<name>A0ABW0K6I6_9BACL</name>
<feature type="active site" evidence="9">
    <location>
        <position position="51"/>
    </location>
</feature>
<gene>
    <name evidence="9 12" type="primary">rnc</name>
    <name evidence="12" type="ORF">ACFPOG_08550</name>
</gene>
<dbReference type="EC" id="3.1.26.3" evidence="9"/>
<dbReference type="CDD" id="cd00593">
    <property type="entry name" value="RIBOc"/>
    <property type="match status" value="1"/>
</dbReference>
<evidence type="ECO:0000256" key="3">
    <source>
        <dbReference type="ARBA" id="ARBA00022664"/>
    </source>
</evidence>
<proteinExistence type="inferred from homology"/>
<keyword evidence="5 9" id="KW-0540">Nuclease</keyword>
<dbReference type="InterPro" id="IPR036389">
    <property type="entry name" value="RNase_III_sf"/>
</dbReference>
<feature type="binding site" evidence="9">
    <location>
        <position position="123"/>
    </location>
    <ligand>
        <name>Mg(2+)</name>
        <dbReference type="ChEBI" id="CHEBI:18420"/>
    </ligand>
</feature>
<dbReference type="NCBIfam" id="TIGR02191">
    <property type="entry name" value="RNaseIII"/>
    <property type="match status" value="1"/>
</dbReference>
<dbReference type="GO" id="GO:0004525">
    <property type="term" value="F:ribonuclease III activity"/>
    <property type="evidence" value="ECO:0007669"/>
    <property type="project" value="UniProtKB-EC"/>
</dbReference>
<evidence type="ECO:0000256" key="4">
    <source>
        <dbReference type="ARBA" id="ARBA00022694"/>
    </source>
</evidence>
<dbReference type="PROSITE" id="PS00517">
    <property type="entry name" value="RNASE_3_1"/>
    <property type="match status" value="1"/>
</dbReference>
<dbReference type="PROSITE" id="PS50137">
    <property type="entry name" value="DS_RBD"/>
    <property type="match status" value="1"/>
</dbReference>
<dbReference type="RefSeq" id="WP_270878575.1">
    <property type="nucleotide sequence ID" value="NZ_JAQFVF010000020.1"/>
</dbReference>
<keyword evidence="4 9" id="KW-0819">tRNA processing</keyword>
<keyword evidence="7 9" id="KW-0378">Hydrolase</keyword>
<evidence type="ECO:0000256" key="1">
    <source>
        <dbReference type="ARBA" id="ARBA00000109"/>
    </source>
</evidence>
<dbReference type="SMART" id="SM00358">
    <property type="entry name" value="DSRM"/>
    <property type="match status" value="1"/>
</dbReference>
<evidence type="ECO:0000256" key="7">
    <source>
        <dbReference type="ARBA" id="ARBA00022801"/>
    </source>
</evidence>
<keyword evidence="8 9" id="KW-0694">RNA-binding</keyword>
<dbReference type="HAMAP" id="MF_00104">
    <property type="entry name" value="RNase_III"/>
    <property type="match status" value="1"/>
</dbReference>
<keyword evidence="9" id="KW-0963">Cytoplasm</keyword>
<evidence type="ECO:0000256" key="6">
    <source>
        <dbReference type="ARBA" id="ARBA00022759"/>
    </source>
</evidence>
<feature type="binding site" evidence="9">
    <location>
        <position position="120"/>
    </location>
    <ligand>
        <name>Mg(2+)</name>
        <dbReference type="ChEBI" id="CHEBI:18420"/>
    </ligand>
</feature>
<evidence type="ECO:0000259" key="10">
    <source>
        <dbReference type="PROSITE" id="PS50137"/>
    </source>
</evidence>
<dbReference type="InterPro" id="IPR011907">
    <property type="entry name" value="RNase_III"/>
</dbReference>
<dbReference type="SMART" id="SM00535">
    <property type="entry name" value="RIBOc"/>
    <property type="match status" value="1"/>
</dbReference>
<dbReference type="PROSITE" id="PS50142">
    <property type="entry name" value="RNASE_3_2"/>
    <property type="match status" value="1"/>
</dbReference>